<protein>
    <recommendedName>
        <fullName evidence="1">SnoaL-like domain-containing protein</fullName>
    </recommendedName>
</protein>
<sequence>MRKGEAMTELADKQAITEQLYRYCRSVDRLDIALGHGVFHEDAAVDYGERGFKGSGRAAIDWICAAHGGLLAHSHQISNVLIEVDGDRAGSEAYVTATLRMEREGRLVQMEVWSRYCDRWSRRDGTWRIDRRDTVTDYDCVRDVTEMYRHDRARRDGSDPSYAALAHGLQGEA</sequence>
<reference evidence="3" key="1">
    <citation type="journal article" date="2017" name="J. Biotechnol.">
        <title>Complete genome sequence of Novosphingobium resinovorum SA1, a versatile xenobiotic-degrading bacterium capable of utilizing sulfanilic acid.</title>
        <authorList>
            <person name="Hegedus B."/>
            <person name="Kos P.B."/>
            <person name="Balint B."/>
            <person name="Maroti G."/>
            <person name="Gan H.M."/>
            <person name="Perei K."/>
            <person name="Rakhely G."/>
        </authorList>
    </citation>
    <scope>NUCLEOTIDE SEQUENCE [LARGE SCALE GENOMIC DNA]</scope>
    <source>
        <strain evidence="3">SA1</strain>
    </source>
</reference>
<evidence type="ECO:0000313" key="3">
    <source>
        <dbReference type="Proteomes" id="UP000094626"/>
    </source>
</evidence>
<gene>
    <name evidence="2" type="ORF">BES08_12390</name>
</gene>
<keyword evidence="3" id="KW-1185">Reference proteome</keyword>
<dbReference type="CDD" id="cd00531">
    <property type="entry name" value="NTF2_like"/>
    <property type="match status" value="1"/>
</dbReference>
<name>A0A1D8A5T4_9SPHN</name>
<dbReference type="InterPro" id="IPR032710">
    <property type="entry name" value="NTF2-like_dom_sf"/>
</dbReference>
<dbReference type="Proteomes" id="UP000094626">
    <property type="component" value="Chromosome"/>
</dbReference>
<organism evidence="2 3">
    <name type="scientific">Novosphingobium resinovorum</name>
    <dbReference type="NCBI Taxonomy" id="158500"/>
    <lineage>
        <taxon>Bacteria</taxon>
        <taxon>Pseudomonadati</taxon>
        <taxon>Pseudomonadota</taxon>
        <taxon>Alphaproteobacteria</taxon>
        <taxon>Sphingomonadales</taxon>
        <taxon>Sphingomonadaceae</taxon>
        <taxon>Novosphingobium</taxon>
    </lineage>
</organism>
<dbReference type="KEGG" id="nre:BES08_12390"/>
<feature type="domain" description="SnoaL-like" evidence="1">
    <location>
        <begin position="9"/>
        <end position="133"/>
    </location>
</feature>
<evidence type="ECO:0000313" key="2">
    <source>
        <dbReference type="EMBL" id="AOR77464.1"/>
    </source>
</evidence>
<dbReference type="EMBL" id="CP017075">
    <property type="protein sequence ID" value="AOR77464.1"/>
    <property type="molecule type" value="Genomic_DNA"/>
</dbReference>
<accession>A0A1D8A5T4</accession>
<proteinExistence type="predicted"/>
<dbReference type="SUPFAM" id="SSF54427">
    <property type="entry name" value="NTF2-like"/>
    <property type="match status" value="1"/>
</dbReference>
<dbReference type="InterPro" id="IPR037401">
    <property type="entry name" value="SnoaL-like"/>
</dbReference>
<dbReference type="Pfam" id="PF13577">
    <property type="entry name" value="SnoaL_4"/>
    <property type="match status" value="1"/>
</dbReference>
<evidence type="ECO:0000259" key="1">
    <source>
        <dbReference type="Pfam" id="PF13577"/>
    </source>
</evidence>
<dbReference type="AlphaFoldDB" id="A0A1D8A5T4"/>
<dbReference type="Gene3D" id="3.10.450.50">
    <property type="match status" value="1"/>
</dbReference>